<evidence type="ECO:0000313" key="2">
    <source>
        <dbReference type="Proteomes" id="UP001268819"/>
    </source>
</evidence>
<dbReference type="SUPFAM" id="SSF53474">
    <property type="entry name" value="alpha/beta-Hydrolases"/>
    <property type="match status" value="1"/>
</dbReference>
<reference evidence="1 2" key="1">
    <citation type="submission" date="2023-07" db="EMBL/GenBank/DDBJ databases">
        <title>Sequencing the genomes of 1000 actinobacteria strains.</title>
        <authorList>
            <person name="Klenk H.-P."/>
        </authorList>
    </citation>
    <scope>NUCLEOTIDE SEQUENCE [LARGE SCALE GENOMIC DNA]</scope>
    <source>
        <strain evidence="1 2">DSM 43749</strain>
    </source>
</reference>
<dbReference type="Gene3D" id="3.40.50.1820">
    <property type="entry name" value="alpha/beta hydrolase"/>
    <property type="match status" value="1"/>
</dbReference>
<dbReference type="InterPro" id="IPR029058">
    <property type="entry name" value="AB_hydrolase_fold"/>
</dbReference>
<proteinExistence type="predicted"/>
<evidence type="ECO:0000313" key="1">
    <source>
        <dbReference type="EMBL" id="MDR6594686.1"/>
    </source>
</evidence>
<organism evidence="1 2">
    <name type="scientific">Saccharothrix longispora</name>
    <dbReference type="NCBI Taxonomy" id="33920"/>
    <lineage>
        <taxon>Bacteria</taxon>
        <taxon>Bacillati</taxon>
        <taxon>Actinomycetota</taxon>
        <taxon>Actinomycetes</taxon>
        <taxon>Pseudonocardiales</taxon>
        <taxon>Pseudonocardiaceae</taxon>
        <taxon>Saccharothrix</taxon>
    </lineage>
</organism>
<dbReference type="Proteomes" id="UP001268819">
    <property type="component" value="Unassembled WGS sequence"/>
</dbReference>
<keyword evidence="2" id="KW-1185">Reference proteome</keyword>
<name>A0ABU1PVQ3_9PSEU</name>
<sequence>MSTGARPHPVARLAAAVRSAAPLAGALPEPPVVAAAPEDGSPWPAAAADLLARITALSGGPRYGVGPADAPRSVLDQVLGDHLDLAGTAAALAATGLPDRSEVDRVVAGAAADDLLAPEAGVVVETADGARLPAWSVGPVTGRPVLLVLPCGMPVRLVEGWVRALAVDRPVITWESRWLFADLASEVDLEHGIAAQVADLAAVLDAFSVPSAHVAGMCGGALLALAAAAELPGRVDSLSLWHGDFDLGDDAPKTDHQRNLQALMGMAAQDRETAAAVHEVLLQNALAGVPADLAHLVLYPYASRELFFRYCRLNLVVMAQDARPYLARVDVDTLVVTSEQDRTAHPAGSLAVAERLSAARLHVEPDGDHLTLFRAPAHLTGLLRSRLAGTASQVG</sequence>
<protein>
    <submittedName>
        <fullName evidence="1">Pimeloyl-ACP methyl ester carboxylesterase</fullName>
    </submittedName>
</protein>
<accession>A0ABU1PVQ3</accession>
<comment type="caution">
    <text evidence="1">The sequence shown here is derived from an EMBL/GenBank/DDBJ whole genome shotgun (WGS) entry which is preliminary data.</text>
</comment>
<gene>
    <name evidence="1" type="ORF">J2S66_003070</name>
</gene>
<dbReference type="EMBL" id="JAVDSG010000001">
    <property type="protein sequence ID" value="MDR6594686.1"/>
    <property type="molecule type" value="Genomic_DNA"/>
</dbReference>
<dbReference type="RefSeq" id="WP_310307705.1">
    <property type="nucleotide sequence ID" value="NZ_BAAAXB010000001.1"/>
</dbReference>